<dbReference type="RefSeq" id="WP_137683892.1">
    <property type="nucleotide sequence ID" value="NZ_BIXZ01000003.1"/>
</dbReference>
<evidence type="ECO:0000313" key="1">
    <source>
        <dbReference type="EMBL" id="GCF14298.1"/>
    </source>
</evidence>
<keyword evidence="2" id="KW-1185">Reference proteome</keyword>
<dbReference type="Proteomes" id="UP000304382">
    <property type="component" value="Unassembled WGS sequence"/>
</dbReference>
<evidence type="ECO:0008006" key="3">
    <source>
        <dbReference type="Google" id="ProtNLM"/>
    </source>
</evidence>
<dbReference type="Pfam" id="PF10094">
    <property type="entry name" value="DUF2332"/>
    <property type="match status" value="1"/>
</dbReference>
<organism evidence="1 2">
    <name type="scientific">Haloarcula mannanilytica</name>
    <dbReference type="NCBI Taxonomy" id="2509225"/>
    <lineage>
        <taxon>Archaea</taxon>
        <taxon>Methanobacteriati</taxon>
        <taxon>Methanobacteriota</taxon>
        <taxon>Stenosarchaea group</taxon>
        <taxon>Halobacteria</taxon>
        <taxon>Halobacteriales</taxon>
        <taxon>Haloarculaceae</taxon>
        <taxon>Haloarcula</taxon>
    </lineage>
</organism>
<comment type="caution">
    <text evidence="1">The sequence shown here is derived from an EMBL/GenBank/DDBJ whole genome shotgun (WGS) entry which is preliminary data.</text>
</comment>
<proteinExistence type="predicted"/>
<reference evidence="1 2" key="1">
    <citation type="submission" date="2019-02" db="EMBL/GenBank/DDBJ databases">
        <title>Haloarcula mannanilyticum sp. nov., a mannan degrading haloarchaeon isolated from commercial salt.</title>
        <authorList>
            <person name="Enomoto S."/>
            <person name="Shimane Y."/>
            <person name="Kamekura M."/>
            <person name="Ito T."/>
            <person name="Moriya O."/>
            <person name="Ihara K."/>
            <person name="Takahashi-Ando N."/>
            <person name="Fukushima Y."/>
            <person name="Yoshida Y."/>
            <person name="Usama R."/>
            <person name="Takai K."/>
            <person name="Minegishi H."/>
        </authorList>
    </citation>
    <scope>NUCLEOTIDE SEQUENCE [LARGE SCALE GENOMIC DNA]</scope>
    <source>
        <strain evidence="1 2">MD130-1</strain>
    </source>
</reference>
<dbReference type="EMBL" id="BIXZ01000003">
    <property type="protein sequence ID" value="GCF14298.1"/>
    <property type="molecule type" value="Genomic_DNA"/>
</dbReference>
<name>A0A4C2EIH7_9EURY</name>
<protein>
    <recommendedName>
        <fullName evidence="3">DUF2332 domain-containing protein</fullName>
    </recommendedName>
</protein>
<dbReference type="OrthoDB" id="199796at2157"/>
<sequence>MPDLQMQFRDLATWAEDSSPLYAHLCREAADDDTVLDLASAAPEGRQAPHLLLAAVHYLLDGDPDHRLAQYYPSTVADPREPDDECFSAFREFSLDHADDIRPLLRTRRTQTNAVRRSAVLYPAIAQVSRAVDGPLALVELGPSAGLNLLFDRYRYDYDGRVVGDSGSPVTIESSVQGGDPPLPETPPAIRSRVGIDRNPLDVTDDGDRGWLRALIWPEHEERRAVLDGALSIARDDPPRLIEGDMLDALPAVIDGIPDDVPVCVFNTLVLYQVPEQLSEALSAFLEDQMTERPLHWLTGRRDLSGGESVGLDWKRRTGEDIETTHLVDYEPHGAWLSWRP</sequence>
<evidence type="ECO:0000313" key="2">
    <source>
        <dbReference type="Proteomes" id="UP000304382"/>
    </source>
</evidence>
<accession>A0A4C2EIH7</accession>
<gene>
    <name evidence="1" type="ORF">Harman_22330</name>
</gene>
<dbReference type="AlphaFoldDB" id="A0A4C2EIH7"/>
<dbReference type="InterPro" id="IPR011200">
    <property type="entry name" value="UCP012608"/>
</dbReference>